<keyword evidence="1" id="KW-0282">Flagellum</keyword>
<accession>A0A229UXQ5</accession>
<evidence type="ECO:0000313" key="1">
    <source>
        <dbReference type="EMBL" id="OXM88133.1"/>
    </source>
</evidence>
<keyword evidence="2" id="KW-1185">Reference proteome</keyword>
<proteinExistence type="predicted"/>
<dbReference type="Proteomes" id="UP000215509">
    <property type="component" value="Unassembled WGS sequence"/>
</dbReference>
<keyword evidence="1" id="KW-0969">Cilium</keyword>
<sequence length="132" mass="15213">MSILAVANCPCCGKVYQKNLRNLCMDCIRVLENEYDECYAYLRTHRRATTEQLSSATGVSVRQIFSWIKAKRLSINDYPNLTYPCDSCGDPIKHQKLCFACSTRLTRDIRELQTKDSKVYAIGIGYRSRLDR</sequence>
<organism evidence="1 2">
    <name type="scientific">Paenibacillus rigui</name>
    <dbReference type="NCBI Taxonomy" id="554312"/>
    <lineage>
        <taxon>Bacteria</taxon>
        <taxon>Bacillati</taxon>
        <taxon>Bacillota</taxon>
        <taxon>Bacilli</taxon>
        <taxon>Bacillales</taxon>
        <taxon>Paenibacillaceae</taxon>
        <taxon>Paenibacillus</taxon>
    </lineage>
</organism>
<dbReference type="EMBL" id="NMQW01000002">
    <property type="protein sequence ID" value="OXM88133.1"/>
    <property type="molecule type" value="Genomic_DNA"/>
</dbReference>
<reference evidence="1 2" key="1">
    <citation type="submission" date="2017-07" db="EMBL/GenBank/DDBJ databases">
        <title>Genome sequencing and assembly of Paenibacillus rigui.</title>
        <authorList>
            <person name="Mayilraj S."/>
        </authorList>
    </citation>
    <scope>NUCLEOTIDE SEQUENCE [LARGE SCALE GENOMIC DNA]</scope>
    <source>
        <strain evidence="1 2">JCM 16352</strain>
    </source>
</reference>
<comment type="caution">
    <text evidence="1">The sequence shown here is derived from an EMBL/GenBank/DDBJ whole genome shotgun (WGS) entry which is preliminary data.</text>
</comment>
<keyword evidence="1" id="KW-0966">Cell projection</keyword>
<dbReference type="OrthoDB" id="1739831at2"/>
<name>A0A229UXQ5_9BACL</name>
<dbReference type="AlphaFoldDB" id="A0A229UXQ5"/>
<gene>
    <name evidence="1" type="ORF">CF651_03325</name>
</gene>
<protein>
    <submittedName>
        <fullName evidence="1">Flagellar protein</fullName>
    </submittedName>
</protein>
<evidence type="ECO:0000313" key="2">
    <source>
        <dbReference type="Proteomes" id="UP000215509"/>
    </source>
</evidence>